<keyword evidence="2 9" id="KW-0813">Transport</keyword>
<protein>
    <recommendedName>
        <fullName evidence="9">TRAP transporter small permease protein</fullName>
    </recommendedName>
</protein>
<proteinExistence type="inferred from homology"/>
<dbReference type="EMBL" id="QURL01000003">
    <property type="protein sequence ID" value="RFC64122.1"/>
    <property type="molecule type" value="Genomic_DNA"/>
</dbReference>
<feature type="transmembrane region" description="Helical" evidence="9">
    <location>
        <begin position="53"/>
        <end position="70"/>
    </location>
</feature>
<organism evidence="11 12">
    <name type="scientific">Fulvimarina endophytica</name>
    <dbReference type="NCBI Taxonomy" id="2293836"/>
    <lineage>
        <taxon>Bacteria</taxon>
        <taxon>Pseudomonadati</taxon>
        <taxon>Pseudomonadota</taxon>
        <taxon>Alphaproteobacteria</taxon>
        <taxon>Hyphomicrobiales</taxon>
        <taxon>Aurantimonadaceae</taxon>
        <taxon>Fulvimarina</taxon>
    </lineage>
</organism>
<evidence type="ECO:0000256" key="9">
    <source>
        <dbReference type="RuleBase" id="RU369079"/>
    </source>
</evidence>
<dbReference type="AlphaFoldDB" id="A0A371X4F9"/>
<name>A0A371X4F9_9HYPH</name>
<accession>A0A371X4F9</accession>
<dbReference type="Pfam" id="PF04290">
    <property type="entry name" value="DctQ"/>
    <property type="match status" value="1"/>
</dbReference>
<reference evidence="11 12" key="1">
    <citation type="submission" date="2018-08" db="EMBL/GenBank/DDBJ databases">
        <title>Fulvimarina sp. 85, whole genome shotgun sequence.</title>
        <authorList>
            <person name="Tuo L."/>
        </authorList>
    </citation>
    <scope>NUCLEOTIDE SEQUENCE [LARGE SCALE GENOMIC DNA]</scope>
    <source>
        <strain evidence="11 12">85</strain>
    </source>
</reference>
<evidence type="ECO:0000256" key="4">
    <source>
        <dbReference type="ARBA" id="ARBA00022519"/>
    </source>
</evidence>
<dbReference type="PANTHER" id="PTHR35011">
    <property type="entry name" value="2,3-DIKETO-L-GULONATE TRAP TRANSPORTER SMALL PERMEASE PROTEIN YIAM"/>
    <property type="match status" value="1"/>
</dbReference>
<comment type="caution">
    <text evidence="11">The sequence shown here is derived from an EMBL/GenBank/DDBJ whole genome shotgun (WGS) entry which is preliminary data.</text>
</comment>
<feature type="domain" description="Tripartite ATP-independent periplasmic transporters DctQ component" evidence="10">
    <location>
        <begin position="31"/>
        <end position="159"/>
    </location>
</feature>
<evidence type="ECO:0000313" key="11">
    <source>
        <dbReference type="EMBL" id="RFC64122.1"/>
    </source>
</evidence>
<dbReference type="PANTHER" id="PTHR35011:SF4">
    <property type="entry name" value="SLL1102 PROTEIN"/>
    <property type="match status" value="1"/>
</dbReference>
<comment type="subcellular location">
    <subcellularLocation>
        <location evidence="1 9">Cell inner membrane</location>
        <topology evidence="1 9">Multi-pass membrane protein</topology>
    </subcellularLocation>
</comment>
<comment type="subunit">
    <text evidence="9">The complex comprises the extracytoplasmic solute receptor protein and the two transmembrane proteins.</text>
</comment>
<keyword evidence="6 9" id="KW-1133">Transmembrane helix</keyword>
<feature type="transmembrane region" description="Helical" evidence="9">
    <location>
        <begin position="21"/>
        <end position="38"/>
    </location>
</feature>
<evidence type="ECO:0000256" key="2">
    <source>
        <dbReference type="ARBA" id="ARBA00022448"/>
    </source>
</evidence>
<dbReference type="GO" id="GO:0022857">
    <property type="term" value="F:transmembrane transporter activity"/>
    <property type="evidence" value="ECO:0007669"/>
    <property type="project" value="UniProtKB-UniRule"/>
</dbReference>
<evidence type="ECO:0000256" key="7">
    <source>
        <dbReference type="ARBA" id="ARBA00023136"/>
    </source>
</evidence>
<keyword evidence="7 9" id="KW-0472">Membrane</keyword>
<keyword evidence="5 9" id="KW-0812">Transmembrane</keyword>
<keyword evidence="4 9" id="KW-0997">Cell inner membrane</keyword>
<evidence type="ECO:0000313" key="12">
    <source>
        <dbReference type="Proteomes" id="UP000264310"/>
    </source>
</evidence>
<comment type="function">
    <text evidence="9">Part of the tripartite ATP-independent periplasmic (TRAP) transport system.</text>
</comment>
<dbReference type="GO" id="GO:0005886">
    <property type="term" value="C:plasma membrane"/>
    <property type="evidence" value="ECO:0007669"/>
    <property type="project" value="UniProtKB-SubCell"/>
</dbReference>
<keyword evidence="12" id="KW-1185">Reference proteome</keyword>
<dbReference type="InterPro" id="IPR007387">
    <property type="entry name" value="TRAP_DctQ"/>
</dbReference>
<evidence type="ECO:0000256" key="6">
    <source>
        <dbReference type="ARBA" id="ARBA00022989"/>
    </source>
</evidence>
<feature type="transmembrane region" description="Helical" evidence="9">
    <location>
        <begin position="91"/>
        <end position="114"/>
    </location>
</feature>
<evidence type="ECO:0000256" key="3">
    <source>
        <dbReference type="ARBA" id="ARBA00022475"/>
    </source>
</evidence>
<evidence type="ECO:0000256" key="8">
    <source>
        <dbReference type="ARBA" id="ARBA00038436"/>
    </source>
</evidence>
<feature type="transmembrane region" description="Helical" evidence="9">
    <location>
        <begin position="134"/>
        <end position="151"/>
    </location>
</feature>
<dbReference type="Proteomes" id="UP000264310">
    <property type="component" value="Unassembled WGS sequence"/>
</dbReference>
<keyword evidence="3" id="KW-1003">Cell membrane</keyword>
<gene>
    <name evidence="11" type="ORF">DYI37_07095</name>
</gene>
<evidence type="ECO:0000256" key="5">
    <source>
        <dbReference type="ARBA" id="ARBA00022692"/>
    </source>
</evidence>
<dbReference type="InterPro" id="IPR055348">
    <property type="entry name" value="DctQ"/>
</dbReference>
<dbReference type="OrthoDB" id="9794346at2"/>
<sequence>MGALLGVARAIDRVNGWIGRLFAWLILVAVLVSAGNAVVRKSFNLSSNAWLEAQWYLFGAVFMMCAAWTLRENEHVRVDVLSQILSPRARVRIDLICHILFLLPFAGMMVWLGWPFFINSFLSGEQSSNASGLIRWPAKIWVLAGFVSFLAQGVSEIIKSGAILKGDLPMPGEAAEDHGSAPIAQNAADRT</sequence>
<evidence type="ECO:0000259" key="10">
    <source>
        <dbReference type="Pfam" id="PF04290"/>
    </source>
</evidence>
<evidence type="ECO:0000256" key="1">
    <source>
        <dbReference type="ARBA" id="ARBA00004429"/>
    </source>
</evidence>
<dbReference type="RefSeq" id="WP_116682540.1">
    <property type="nucleotide sequence ID" value="NZ_QURL01000003.1"/>
</dbReference>
<comment type="similarity">
    <text evidence="8 9">Belongs to the TRAP transporter small permease family.</text>
</comment>